<dbReference type="InterPro" id="IPR005531">
    <property type="entry name" value="Asp23"/>
</dbReference>
<comment type="caution">
    <text evidence="3">The sequence shown here is derived from an EMBL/GenBank/DDBJ whole genome shotgun (WGS) entry which is preliminary data.</text>
</comment>
<feature type="compositionally biased region" description="Low complexity" evidence="2">
    <location>
        <begin position="1"/>
        <end position="22"/>
    </location>
</feature>
<dbReference type="Pfam" id="PF03780">
    <property type="entry name" value="Asp23"/>
    <property type="match status" value="1"/>
</dbReference>
<sequence length="138" mass="13974">MADTATAPGAADRGAGPASGADDPGDRGGLDVADRVLERIARRAVGEVDGVAPSASGGLAGLLGSGYPSVEVQHAGGRVRVLVDVASLWPRPAASVAAGVREAVARRLSELAAVRVDAVQVTVRDVVRPRPPQEARVR</sequence>
<evidence type="ECO:0000313" key="4">
    <source>
        <dbReference type="Proteomes" id="UP001387100"/>
    </source>
</evidence>
<dbReference type="EMBL" id="JBBIAA010000028">
    <property type="protein sequence ID" value="MEJ5946632.1"/>
    <property type="molecule type" value="Genomic_DNA"/>
</dbReference>
<evidence type="ECO:0000256" key="2">
    <source>
        <dbReference type="SAM" id="MobiDB-lite"/>
    </source>
</evidence>
<gene>
    <name evidence="3" type="ORF">WDZ17_15140</name>
</gene>
<dbReference type="Proteomes" id="UP001387100">
    <property type="component" value="Unassembled WGS sequence"/>
</dbReference>
<accession>A0ABU8RNE6</accession>
<feature type="region of interest" description="Disordered" evidence="2">
    <location>
        <begin position="1"/>
        <end position="32"/>
    </location>
</feature>
<organism evidence="3 4">
    <name type="scientific">Pseudokineococcus basanitobsidens</name>
    <dbReference type="NCBI Taxonomy" id="1926649"/>
    <lineage>
        <taxon>Bacteria</taxon>
        <taxon>Bacillati</taxon>
        <taxon>Actinomycetota</taxon>
        <taxon>Actinomycetes</taxon>
        <taxon>Kineosporiales</taxon>
        <taxon>Kineosporiaceae</taxon>
        <taxon>Pseudokineococcus</taxon>
    </lineage>
</organism>
<comment type="similarity">
    <text evidence="1">Belongs to the asp23 family.</text>
</comment>
<evidence type="ECO:0000256" key="1">
    <source>
        <dbReference type="ARBA" id="ARBA00005721"/>
    </source>
</evidence>
<evidence type="ECO:0000313" key="3">
    <source>
        <dbReference type="EMBL" id="MEJ5946632.1"/>
    </source>
</evidence>
<proteinExistence type="inferred from homology"/>
<dbReference type="RefSeq" id="WP_339576014.1">
    <property type="nucleotide sequence ID" value="NZ_JBBIAA010000028.1"/>
</dbReference>
<protein>
    <submittedName>
        <fullName evidence="3">Asp23/Gls24 family envelope stress response protein</fullName>
    </submittedName>
</protein>
<keyword evidence="4" id="KW-1185">Reference proteome</keyword>
<reference evidence="3 4" key="1">
    <citation type="journal article" date="2017" name="Int. J. Syst. Evol. Microbiol.">
        <title>Pseudokineococcus basanitobsidens sp. nov., isolated from volcanic rock.</title>
        <authorList>
            <person name="Lee D.W."/>
            <person name="Park M.Y."/>
            <person name="Kim J.J."/>
            <person name="Kim B.S."/>
        </authorList>
    </citation>
    <scope>NUCLEOTIDE SEQUENCE [LARGE SCALE GENOMIC DNA]</scope>
    <source>
        <strain evidence="3 4">DSM 103726</strain>
    </source>
</reference>
<name>A0ABU8RNE6_9ACTN</name>